<keyword evidence="1" id="KW-0418">Kinase</keyword>
<dbReference type="EMBL" id="CAKJTJ010000007">
    <property type="protein sequence ID" value="CAG9620999.1"/>
    <property type="molecule type" value="Genomic_DNA"/>
</dbReference>
<dbReference type="Proteomes" id="UP000789833">
    <property type="component" value="Unassembled WGS sequence"/>
</dbReference>
<dbReference type="InterPro" id="IPR038080">
    <property type="entry name" value="KapB_sf"/>
</dbReference>
<dbReference type="RefSeq" id="WP_230500906.1">
    <property type="nucleotide sequence ID" value="NZ_CAKJTJ010000007.1"/>
</dbReference>
<evidence type="ECO:0000313" key="1">
    <source>
        <dbReference type="EMBL" id="CAG9620999.1"/>
    </source>
</evidence>
<reference evidence="1 2" key="1">
    <citation type="submission" date="2021-10" db="EMBL/GenBank/DDBJ databases">
        <authorList>
            <person name="Criscuolo A."/>
        </authorList>
    </citation>
    <scope>NUCLEOTIDE SEQUENCE [LARGE SCALE GENOMIC DNA]</scope>
    <source>
        <strain evidence="2">CIP 111883</strain>
    </source>
</reference>
<proteinExistence type="predicted"/>
<keyword evidence="1" id="KW-0449">Lipoprotein</keyword>
<dbReference type="InterPro" id="IPR014916">
    <property type="entry name" value="KapB"/>
</dbReference>
<organism evidence="1 2">
    <name type="scientific">Sutcliffiella rhizosphaerae</name>
    <dbReference type="NCBI Taxonomy" id="2880967"/>
    <lineage>
        <taxon>Bacteria</taxon>
        <taxon>Bacillati</taxon>
        <taxon>Bacillota</taxon>
        <taxon>Bacilli</taxon>
        <taxon>Bacillales</taxon>
        <taxon>Bacillaceae</taxon>
        <taxon>Sutcliffiella</taxon>
    </lineage>
</organism>
<dbReference type="GO" id="GO:0016301">
    <property type="term" value="F:kinase activity"/>
    <property type="evidence" value="ECO:0007669"/>
    <property type="project" value="UniProtKB-KW"/>
</dbReference>
<dbReference type="Pfam" id="PF08810">
    <property type="entry name" value="KapB"/>
    <property type="match status" value="1"/>
</dbReference>
<name>A0ABN8A7H3_9BACI</name>
<sequence>MQEIKVGSIVSGIYKTGKYIGEVTDIRPMHFLVKVKAVLKHPLQGDLHTPKGVEVPLFHERRALAYHEQTNIPKNMVKQYEENIPEYKDSLKDAVDAAVHSLEKEDSEWAKKSLANFSVLKNDYKL</sequence>
<dbReference type="SMART" id="SM01298">
    <property type="entry name" value="KapB"/>
    <property type="match status" value="1"/>
</dbReference>
<evidence type="ECO:0000313" key="2">
    <source>
        <dbReference type="Proteomes" id="UP000789833"/>
    </source>
</evidence>
<dbReference type="Gene3D" id="2.30.30.430">
    <property type="entry name" value="Kinase associated protein B domain"/>
    <property type="match status" value="1"/>
</dbReference>
<accession>A0ABN8A7H3</accession>
<dbReference type="SUPFAM" id="SSF141251">
    <property type="entry name" value="Kinase-associated protein B-like"/>
    <property type="match status" value="1"/>
</dbReference>
<protein>
    <submittedName>
        <fullName evidence="1">Kinase-associated lipoprotein B</fullName>
    </submittedName>
</protein>
<keyword evidence="2" id="KW-1185">Reference proteome</keyword>
<gene>
    <name evidence="1" type="primary">kapB</name>
    <name evidence="1" type="ORF">BACCIP111883_01771</name>
</gene>
<keyword evidence="1" id="KW-0808">Transferase</keyword>
<comment type="caution">
    <text evidence="1">The sequence shown here is derived from an EMBL/GenBank/DDBJ whole genome shotgun (WGS) entry which is preliminary data.</text>
</comment>